<reference evidence="4" key="1">
    <citation type="submission" date="2020-06" db="EMBL/GenBank/DDBJ databases">
        <title>A chromosome-scale genome assembly of Talaromyces rugulosus W13939.</title>
        <authorList>
            <person name="Wang B."/>
            <person name="Guo L."/>
            <person name="Ye K."/>
            <person name="Wang L."/>
        </authorList>
    </citation>
    <scope>NUCLEOTIDE SEQUENCE [LARGE SCALE GENOMIC DNA]</scope>
    <source>
        <strain evidence="4">W13939</strain>
    </source>
</reference>
<evidence type="ECO:0000256" key="2">
    <source>
        <dbReference type="SAM" id="Phobius"/>
    </source>
</evidence>
<proteinExistence type="predicted"/>
<dbReference type="EMBL" id="CP055901">
    <property type="protein sequence ID" value="QKX59860.1"/>
    <property type="molecule type" value="Genomic_DNA"/>
</dbReference>
<dbReference type="GeneID" id="55994495"/>
<feature type="compositionally biased region" description="Polar residues" evidence="1">
    <location>
        <begin position="95"/>
        <end position="115"/>
    </location>
</feature>
<dbReference type="Proteomes" id="UP000509510">
    <property type="component" value="Chromosome IV"/>
</dbReference>
<evidence type="ECO:0000313" key="4">
    <source>
        <dbReference type="Proteomes" id="UP000509510"/>
    </source>
</evidence>
<gene>
    <name evidence="3" type="ORF">TRUGW13939_07002</name>
</gene>
<feature type="region of interest" description="Disordered" evidence="1">
    <location>
        <begin position="95"/>
        <end position="156"/>
    </location>
</feature>
<sequence length="333" mass="36932">MPQHDDPAIDSNGDEQFVTAVVPDVCYSQPPSLKHPPNVYSSPANYYYPVVAPAASSPAISSPEARMSVSGSSTGSYSLPRANLDASIQYPEQAATNVRPQLSPSPRDTSVMTDSCTKEERTQSPWSARMSSSDGHHPRSTHEPRNSVNVYTSDKEQVSGREPNAVLVLLLLSAPIPLFSLATALYTFFALFLVIFTTPLRLCPPTRFFRSTTFSTQFCQLLAPALLYHERLAQSSRTYHHHNHHNGRANDPYSPAETTAKQFAPLWLSLVLTLAPILSLGLLLAVWTAAFFWIFAMIMGNPDGTEKKDDGRVAVLGVNAWWQTWLRKSRRRQ</sequence>
<feature type="transmembrane region" description="Helical" evidence="2">
    <location>
        <begin position="266"/>
        <end position="298"/>
    </location>
</feature>
<keyword evidence="2" id="KW-0472">Membrane</keyword>
<feature type="compositionally biased region" description="Basic and acidic residues" evidence="1">
    <location>
        <begin position="134"/>
        <end position="145"/>
    </location>
</feature>
<dbReference type="AlphaFoldDB" id="A0A7H8R0I3"/>
<feature type="compositionally biased region" description="Polar residues" evidence="1">
    <location>
        <begin position="123"/>
        <end position="133"/>
    </location>
</feature>
<keyword evidence="2" id="KW-0812">Transmembrane</keyword>
<organism evidence="3 4">
    <name type="scientific">Talaromyces rugulosus</name>
    <name type="common">Penicillium rugulosum</name>
    <dbReference type="NCBI Taxonomy" id="121627"/>
    <lineage>
        <taxon>Eukaryota</taxon>
        <taxon>Fungi</taxon>
        <taxon>Dikarya</taxon>
        <taxon>Ascomycota</taxon>
        <taxon>Pezizomycotina</taxon>
        <taxon>Eurotiomycetes</taxon>
        <taxon>Eurotiomycetidae</taxon>
        <taxon>Eurotiales</taxon>
        <taxon>Trichocomaceae</taxon>
        <taxon>Talaromyces</taxon>
        <taxon>Talaromyces sect. Islandici</taxon>
    </lineage>
</organism>
<keyword evidence="2" id="KW-1133">Transmembrane helix</keyword>
<evidence type="ECO:0000256" key="1">
    <source>
        <dbReference type="SAM" id="MobiDB-lite"/>
    </source>
</evidence>
<dbReference type="RefSeq" id="XP_035346037.1">
    <property type="nucleotide sequence ID" value="XM_035490144.1"/>
</dbReference>
<protein>
    <submittedName>
        <fullName evidence="3">Uncharacterized protein</fullName>
    </submittedName>
</protein>
<dbReference type="KEGG" id="trg:TRUGW13939_07002"/>
<accession>A0A7H8R0I3</accession>
<dbReference type="OrthoDB" id="5420214at2759"/>
<evidence type="ECO:0000313" key="3">
    <source>
        <dbReference type="EMBL" id="QKX59860.1"/>
    </source>
</evidence>
<keyword evidence="4" id="KW-1185">Reference proteome</keyword>
<name>A0A7H8R0I3_TALRU</name>
<feature type="transmembrane region" description="Helical" evidence="2">
    <location>
        <begin position="165"/>
        <end position="196"/>
    </location>
</feature>